<dbReference type="PANTHER" id="PTHR43877:SF2">
    <property type="entry name" value="AMINOALKYLPHOSPHONATE N-ACETYLTRANSFERASE-RELATED"/>
    <property type="match status" value="1"/>
</dbReference>
<organism evidence="4 5">
    <name type="scientific">Nocardioides mangrovicus</name>
    <dbReference type="NCBI Taxonomy" id="2478913"/>
    <lineage>
        <taxon>Bacteria</taxon>
        <taxon>Bacillati</taxon>
        <taxon>Actinomycetota</taxon>
        <taxon>Actinomycetes</taxon>
        <taxon>Propionibacteriales</taxon>
        <taxon>Nocardioidaceae</taxon>
        <taxon>Nocardioides</taxon>
    </lineage>
</organism>
<keyword evidence="2" id="KW-0012">Acyltransferase</keyword>
<dbReference type="AlphaFoldDB" id="A0A3L8P4Q5"/>
<gene>
    <name evidence="4" type="ORF">D9V37_06445</name>
</gene>
<keyword evidence="5" id="KW-1185">Reference proteome</keyword>
<dbReference type="Gene3D" id="3.40.630.30">
    <property type="match status" value="1"/>
</dbReference>
<dbReference type="PANTHER" id="PTHR43877">
    <property type="entry name" value="AMINOALKYLPHOSPHONATE N-ACETYLTRANSFERASE-RELATED-RELATED"/>
    <property type="match status" value="1"/>
</dbReference>
<dbReference type="SUPFAM" id="SSF55729">
    <property type="entry name" value="Acyl-CoA N-acyltransferases (Nat)"/>
    <property type="match status" value="1"/>
</dbReference>
<dbReference type="InterPro" id="IPR016181">
    <property type="entry name" value="Acyl_CoA_acyltransferase"/>
</dbReference>
<dbReference type="EMBL" id="RDBE01000006">
    <property type="protein sequence ID" value="RLV50094.1"/>
    <property type="molecule type" value="Genomic_DNA"/>
</dbReference>
<evidence type="ECO:0000313" key="4">
    <source>
        <dbReference type="EMBL" id="RLV50094.1"/>
    </source>
</evidence>
<dbReference type="GO" id="GO:0016747">
    <property type="term" value="F:acyltransferase activity, transferring groups other than amino-acyl groups"/>
    <property type="evidence" value="ECO:0007669"/>
    <property type="project" value="InterPro"/>
</dbReference>
<evidence type="ECO:0000256" key="2">
    <source>
        <dbReference type="ARBA" id="ARBA00023315"/>
    </source>
</evidence>
<sequence>MIGPEDWPHWRGIRLAALAGDPDAFGSTLAREQAYDEQRWRGFCHEPATLVLDGDEPVAMGSGFADEPGRLMVVAMWTRPERRGEGLGGRVLDAVTAWAVDQGLRPHLFAMLTNPDAERLYTRHGYVRTGLVEEHGGRLAAQLELPG</sequence>
<reference evidence="4 5" key="1">
    <citation type="submission" date="2018-10" db="EMBL/GenBank/DDBJ databases">
        <title>Marmoricola sp. 4Q3S-7 whole genome shotgun sequence.</title>
        <authorList>
            <person name="Li F."/>
        </authorList>
    </citation>
    <scope>NUCLEOTIDE SEQUENCE [LARGE SCALE GENOMIC DNA]</scope>
    <source>
        <strain evidence="4 5">4Q3S-7</strain>
    </source>
</reference>
<evidence type="ECO:0000256" key="1">
    <source>
        <dbReference type="ARBA" id="ARBA00022679"/>
    </source>
</evidence>
<dbReference type="PROSITE" id="PS51186">
    <property type="entry name" value="GNAT"/>
    <property type="match status" value="1"/>
</dbReference>
<name>A0A3L8P4Q5_9ACTN</name>
<proteinExistence type="predicted"/>
<dbReference type="InterPro" id="IPR000182">
    <property type="entry name" value="GNAT_dom"/>
</dbReference>
<feature type="domain" description="N-acetyltransferase" evidence="3">
    <location>
        <begin position="1"/>
        <end position="146"/>
    </location>
</feature>
<keyword evidence="1 4" id="KW-0808">Transferase</keyword>
<dbReference type="CDD" id="cd04301">
    <property type="entry name" value="NAT_SF"/>
    <property type="match status" value="1"/>
</dbReference>
<dbReference type="Proteomes" id="UP000281708">
    <property type="component" value="Unassembled WGS sequence"/>
</dbReference>
<evidence type="ECO:0000313" key="5">
    <source>
        <dbReference type="Proteomes" id="UP000281708"/>
    </source>
</evidence>
<evidence type="ECO:0000259" key="3">
    <source>
        <dbReference type="PROSITE" id="PS51186"/>
    </source>
</evidence>
<dbReference type="InterPro" id="IPR050832">
    <property type="entry name" value="Bact_Acetyltransf"/>
</dbReference>
<comment type="caution">
    <text evidence="4">The sequence shown here is derived from an EMBL/GenBank/DDBJ whole genome shotgun (WGS) entry which is preliminary data.</text>
</comment>
<dbReference type="Pfam" id="PF00583">
    <property type="entry name" value="Acetyltransf_1"/>
    <property type="match status" value="1"/>
</dbReference>
<protein>
    <submittedName>
        <fullName evidence="4">GNAT family N-acetyltransferase</fullName>
    </submittedName>
</protein>
<accession>A0A3L8P4Q5</accession>